<organism evidence="2 3">
    <name type="scientific">Cryomyces antarcticus</name>
    <dbReference type="NCBI Taxonomy" id="329879"/>
    <lineage>
        <taxon>Eukaryota</taxon>
        <taxon>Fungi</taxon>
        <taxon>Dikarya</taxon>
        <taxon>Ascomycota</taxon>
        <taxon>Pezizomycotina</taxon>
        <taxon>Dothideomycetes</taxon>
        <taxon>Dothideomycetes incertae sedis</taxon>
        <taxon>Cryomyces</taxon>
    </lineage>
</organism>
<dbReference type="Pfam" id="PF20150">
    <property type="entry name" value="2EXR"/>
    <property type="match status" value="1"/>
</dbReference>
<dbReference type="EMBL" id="JAVRRA010000440">
    <property type="protein sequence ID" value="KAK5287346.1"/>
    <property type="molecule type" value="Genomic_DNA"/>
</dbReference>
<dbReference type="Proteomes" id="UP001357485">
    <property type="component" value="Unassembled WGS sequence"/>
</dbReference>
<protein>
    <recommendedName>
        <fullName evidence="1">2EXR domain-containing protein</fullName>
    </recommendedName>
</protein>
<name>A0ABR0M6G3_9PEZI</name>
<dbReference type="InterPro" id="IPR038883">
    <property type="entry name" value="AN11006-like"/>
</dbReference>
<comment type="caution">
    <text evidence="2">The sequence shown here is derived from an EMBL/GenBank/DDBJ whole genome shotgun (WGS) entry which is preliminary data.</text>
</comment>
<evidence type="ECO:0000313" key="2">
    <source>
        <dbReference type="EMBL" id="KAK5287346.1"/>
    </source>
</evidence>
<feature type="domain" description="2EXR" evidence="1">
    <location>
        <begin position="5"/>
        <end position="62"/>
    </location>
</feature>
<sequence>MEHSPFSNLASEIRNMIYELALHEPEPILLVEDTTTHEQPGLTKVCRQIREECLAMHYHLNTFRTVVSVAKFEFINDWLTRIGPSNCALLRSLQIGFNGVLPKGKYDFPRPWRSREYESCRIIATQSFDKLATGIVSFSAVSAEGAWINIDVLQSKAFTALSFLGPISFDGRRGFREPIPDSDARKPILEMWSEVSLRPLRNLVEMAYGQREQRLSEEVLREVIDETKERFETVVETLDFLLHPKDHVDPEKRLKLNRSALCLLFG</sequence>
<dbReference type="InterPro" id="IPR045518">
    <property type="entry name" value="2EXR"/>
</dbReference>
<gene>
    <name evidence="2" type="ORF">LTR16_003814</name>
</gene>
<dbReference type="PANTHER" id="PTHR42085">
    <property type="entry name" value="F-BOX DOMAIN-CONTAINING PROTEIN"/>
    <property type="match status" value="1"/>
</dbReference>
<reference evidence="2 3" key="1">
    <citation type="submission" date="2023-08" db="EMBL/GenBank/DDBJ databases">
        <title>Black Yeasts Isolated from many extreme environments.</title>
        <authorList>
            <person name="Coleine C."/>
            <person name="Stajich J.E."/>
            <person name="Selbmann L."/>
        </authorList>
    </citation>
    <scope>NUCLEOTIDE SEQUENCE [LARGE SCALE GENOMIC DNA]</scope>
    <source>
        <strain evidence="2 3">CCFEE 536</strain>
    </source>
</reference>
<proteinExistence type="predicted"/>
<evidence type="ECO:0000313" key="3">
    <source>
        <dbReference type="Proteomes" id="UP001357485"/>
    </source>
</evidence>
<dbReference type="PANTHER" id="PTHR42085:SF2">
    <property type="entry name" value="F-BOX DOMAIN-CONTAINING PROTEIN"/>
    <property type="match status" value="1"/>
</dbReference>
<evidence type="ECO:0000259" key="1">
    <source>
        <dbReference type="Pfam" id="PF20150"/>
    </source>
</evidence>
<accession>A0ABR0M6G3</accession>
<keyword evidence="3" id="KW-1185">Reference proteome</keyword>